<proteinExistence type="predicted"/>
<dbReference type="Proteomes" id="UP000199488">
    <property type="component" value="Unassembled WGS sequence"/>
</dbReference>
<keyword evidence="3" id="KW-1185">Reference proteome</keyword>
<name>A0A1H2WEW0_9BACI</name>
<evidence type="ECO:0000313" key="2">
    <source>
        <dbReference type="EMBL" id="SDW79130.1"/>
    </source>
</evidence>
<evidence type="ECO:0000259" key="1">
    <source>
        <dbReference type="Pfam" id="PF11181"/>
    </source>
</evidence>
<dbReference type="AlphaFoldDB" id="A0A1H2WEW0"/>
<dbReference type="EMBL" id="FNNC01000005">
    <property type="protein sequence ID" value="SDW79130.1"/>
    <property type="molecule type" value="Genomic_DNA"/>
</dbReference>
<gene>
    <name evidence="2" type="ORF">SAMN05421781_2399</name>
</gene>
<reference evidence="2 3" key="1">
    <citation type="submission" date="2016-10" db="EMBL/GenBank/DDBJ databases">
        <authorList>
            <person name="de Groot N.N."/>
        </authorList>
    </citation>
    <scope>NUCLEOTIDE SEQUENCE [LARGE SCALE GENOMIC DNA]</scope>
    <source>
        <strain evidence="2 3">DSM 23126</strain>
    </source>
</reference>
<dbReference type="Pfam" id="PF11181">
    <property type="entry name" value="YflT"/>
    <property type="match status" value="1"/>
</dbReference>
<evidence type="ECO:0000313" key="3">
    <source>
        <dbReference type="Proteomes" id="UP000199488"/>
    </source>
</evidence>
<dbReference type="RefSeq" id="WP_091615395.1">
    <property type="nucleotide sequence ID" value="NZ_FNNC01000005.1"/>
</dbReference>
<sequence>MKPFVREYTSDEALQQDVQRLAEKGIDKSNVYVMTHDNDRTGRIAENANANTVGMKEEGLKNAVGNMFSKKGDELRNKLQEIGLSQEEAHEYEDELDEGKILLIVTDTEGVNTII</sequence>
<accession>A0A1H2WEW0</accession>
<dbReference type="OrthoDB" id="2353304at2"/>
<dbReference type="STRING" id="1122204.SAMN05421781_2399"/>
<organism evidence="2 3">
    <name type="scientific">Marinococcus luteus</name>
    <dbReference type="NCBI Taxonomy" id="1122204"/>
    <lineage>
        <taxon>Bacteria</taxon>
        <taxon>Bacillati</taxon>
        <taxon>Bacillota</taxon>
        <taxon>Bacilli</taxon>
        <taxon>Bacillales</taxon>
        <taxon>Bacillaceae</taxon>
        <taxon>Marinococcus</taxon>
    </lineage>
</organism>
<feature type="domain" description="General stress protein 17M-like" evidence="1">
    <location>
        <begin position="3"/>
        <end position="99"/>
    </location>
</feature>
<protein>
    <submittedName>
        <fullName evidence="2">Heat induced stress protein YflT</fullName>
    </submittedName>
</protein>
<dbReference type="InterPro" id="IPR025889">
    <property type="entry name" value="GSP17M-like_dom"/>
</dbReference>